<dbReference type="CDD" id="cd00090">
    <property type="entry name" value="HTH_ARSR"/>
    <property type="match status" value="1"/>
</dbReference>
<dbReference type="Gene3D" id="1.10.10.10">
    <property type="entry name" value="Winged helix-like DNA-binding domain superfamily/Winged helix DNA-binding domain"/>
    <property type="match status" value="1"/>
</dbReference>
<dbReference type="PROSITE" id="PS50956">
    <property type="entry name" value="HTH_ASNC_2"/>
    <property type="match status" value="1"/>
</dbReference>
<feature type="domain" description="HTH asnC-type" evidence="4">
    <location>
        <begin position="20"/>
        <end position="81"/>
    </location>
</feature>
<organism evidence="5 6">
    <name type="scientific">Roseibium denhamense</name>
    <dbReference type="NCBI Taxonomy" id="76305"/>
    <lineage>
        <taxon>Bacteria</taxon>
        <taxon>Pseudomonadati</taxon>
        <taxon>Pseudomonadota</taxon>
        <taxon>Alphaproteobacteria</taxon>
        <taxon>Hyphomicrobiales</taxon>
        <taxon>Stappiaceae</taxon>
        <taxon>Roseibium</taxon>
    </lineage>
</organism>
<sequence length="187" mass="20626">MTIDKGPVVAHGPAMIGLKLDDRDLKILSILSREGRLSKADLAKRVNLSPTPLWERLKRLEKAGVIRGYSADISLKGVAPHIEVFVTLELENHRAESFQAFEQSMGRHDEIVACWAIGGGFDYVLQIITRDIDSYQRLIDTLLDGKVGLARYYTYVVTKPVKLRGAPPLEFLLDGARPDGPADGSGD</sequence>
<dbReference type="InterPro" id="IPR011008">
    <property type="entry name" value="Dimeric_a/b-barrel"/>
</dbReference>
<accession>A0ABY1PJ68</accession>
<keyword evidence="6" id="KW-1185">Reference proteome</keyword>
<dbReference type="InterPro" id="IPR019885">
    <property type="entry name" value="Tscrpt_reg_HTH_AsnC-type_CS"/>
</dbReference>
<dbReference type="SUPFAM" id="SSF54909">
    <property type="entry name" value="Dimeric alpha+beta barrel"/>
    <property type="match status" value="1"/>
</dbReference>
<dbReference type="Proteomes" id="UP001157914">
    <property type="component" value="Unassembled WGS sequence"/>
</dbReference>
<dbReference type="InterPro" id="IPR019888">
    <property type="entry name" value="Tscrpt_reg_AsnC-like"/>
</dbReference>
<evidence type="ECO:0000256" key="2">
    <source>
        <dbReference type="ARBA" id="ARBA00023125"/>
    </source>
</evidence>
<dbReference type="InterPro" id="IPR036388">
    <property type="entry name" value="WH-like_DNA-bd_sf"/>
</dbReference>
<keyword evidence="2" id="KW-0238">DNA-binding</keyword>
<dbReference type="PANTHER" id="PTHR30154">
    <property type="entry name" value="LEUCINE-RESPONSIVE REGULATORY PROTEIN"/>
    <property type="match status" value="1"/>
</dbReference>
<dbReference type="SMART" id="SM00344">
    <property type="entry name" value="HTH_ASNC"/>
    <property type="match status" value="1"/>
</dbReference>
<dbReference type="InterPro" id="IPR011991">
    <property type="entry name" value="ArsR-like_HTH"/>
</dbReference>
<dbReference type="PROSITE" id="PS00519">
    <property type="entry name" value="HTH_ASNC_1"/>
    <property type="match status" value="1"/>
</dbReference>
<keyword evidence="1" id="KW-0805">Transcription regulation</keyword>
<dbReference type="Pfam" id="PF13412">
    <property type="entry name" value="HTH_24"/>
    <property type="match status" value="1"/>
</dbReference>
<dbReference type="InterPro" id="IPR000485">
    <property type="entry name" value="AsnC-type_HTH_dom"/>
</dbReference>
<dbReference type="EMBL" id="FXTT01000006">
    <property type="protein sequence ID" value="SMP35442.1"/>
    <property type="molecule type" value="Genomic_DNA"/>
</dbReference>
<evidence type="ECO:0000256" key="1">
    <source>
        <dbReference type="ARBA" id="ARBA00023015"/>
    </source>
</evidence>
<proteinExistence type="predicted"/>
<name>A0ABY1PJ68_9HYPH</name>
<dbReference type="InterPro" id="IPR036390">
    <property type="entry name" value="WH_DNA-bd_sf"/>
</dbReference>
<protein>
    <submittedName>
        <fullName evidence="5">Lrp/AsnC family transcriptional regulator, regulator of ectoine-degradation genes</fullName>
    </submittedName>
</protein>
<dbReference type="Pfam" id="PF01037">
    <property type="entry name" value="AsnC_trans_reg"/>
    <property type="match status" value="1"/>
</dbReference>
<dbReference type="PRINTS" id="PR00033">
    <property type="entry name" value="HTHASNC"/>
</dbReference>
<dbReference type="RefSeq" id="WP_244314027.1">
    <property type="nucleotide sequence ID" value="NZ_BAAAEA010000002.1"/>
</dbReference>
<gene>
    <name evidence="5" type="ORF">SAMN06265374_4005</name>
</gene>
<reference evidence="5 6" key="1">
    <citation type="submission" date="2017-05" db="EMBL/GenBank/DDBJ databases">
        <authorList>
            <person name="Varghese N."/>
            <person name="Submissions S."/>
        </authorList>
    </citation>
    <scope>NUCLEOTIDE SEQUENCE [LARGE SCALE GENOMIC DNA]</scope>
    <source>
        <strain evidence="5 6">DSM 15949</strain>
    </source>
</reference>
<dbReference type="PANTHER" id="PTHR30154:SF34">
    <property type="entry name" value="TRANSCRIPTIONAL REGULATOR AZLB"/>
    <property type="match status" value="1"/>
</dbReference>
<evidence type="ECO:0000259" key="4">
    <source>
        <dbReference type="PROSITE" id="PS50956"/>
    </source>
</evidence>
<evidence type="ECO:0000256" key="3">
    <source>
        <dbReference type="ARBA" id="ARBA00023163"/>
    </source>
</evidence>
<dbReference type="InterPro" id="IPR019887">
    <property type="entry name" value="Tscrpt_reg_AsnC/Lrp_C"/>
</dbReference>
<comment type="caution">
    <text evidence="5">The sequence shown here is derived from an EMBL/GenBank/DDBJ whole genome shotgun (WGS) entry which is preliminary data.</text>
</comment>
<dbReference type="SUPFAM" id="SSF46785">
    <property type="entry name" value="Winged helix' DNA-binding domain"/>
    <property type="match status" value="1"/>
</dbReference>
<keyword evidence="3" id="KW-0804">Transcription</keyword>
<evidence type="ECO:0000313" key="5">
    <source>
        <dbReference type="EMBL" id="SMP35442.1"/>
    </source>
</evidence>
<evidence type="ECO:0000313" key="6">
    <source>
        <dbReference type="Proteomes" id="UP001157914"/>
    </source>
</evidence>
<dbReference type="Gene3D" id="3.30.70.920">
    <property type="match status" value="1"/>
</dbReference>